<feature type="region of interest" description="Disordered" evidence="1">
    <location>
        <begin position="1"/>
        <end position="31"/>
    </location>
</feature>
<gene>
    <name evidence="2" type="ORF">HU200_055320</name>
</gene>
<accession>A0A835AE87</accession>
<proteinExistence type="predicted"/>
<evidence type="ECO:0000313" key="3">
    <source>
        <dbReference type="Proteomes" id="UP000636709"/>
    </source>
</evidence>
<sequence>MGDLGGEKRENLPTEGALHGNIDGNNQERSRCMDTDRGQIAGVLSLGRVYSNMM</sequence>
<dbReference type="AlphaFoldDB" id="A0A835AE87"/>
<dbReference type="Proteomes" id="UP000636709">
    <property type="component" value="Unassembled WGS sequence"/>
</dbReference>
<reference evidence="2" key="1">
    <citation type="submission" date="2020-07" db="EMBL/GenBank/DDBJ databases">
        <title>Genome sequence and genetic diversity analysis of an under-domesticated orphan crop, white fonio (Digitaria exilis).</title>
        <authorList>
            <person name="Bennetzen J.L."/>
            <person name="Chen S."/>
            <person name="Ma X."/>
            <person name="Wang X."/>
            <person name="Yssel A.E.J."/>
            <person name="Chaluvadi S.R."/>
            <person name="Johnson M."/>
            <person name="Gangashetty P."/>
            <person name="Hamidou F."/>
            <person name="Sanogo M.D."/>
            <person name="Zwaenepoel A."/>
            <person name="Wallace J."/>
            <person name="Van De Peer Y."/>
            <person name="Van Deynze A."/>
        </authorList>
    </citation>
    <scope>NUCLEOTIDE SEQUENCE</scope>
    <source>
        <tissue evidence="2">Leaves</tissue>
    </source>
</reference>
<protein>
    <submittedName>
        <fullName evidence="2">Uncharacterized protein</fullName>
    </submittedName>
</protein>
<dbReference type="EMBL" id="JACEFO010002366">
    <property type="protein sequence ID" value="KAF8663599.1"/>
    <property type="molecule type" value="Genomic_DNA"/>
</dbReference>
<feature type="compositionally biased region" description="Basic and acidic residues" evidence="1">
    <location>
        <begin position="1"/>
        <end position="12"/>
    </location>
</feature>
<comment type="caution">
    <text evidence="2">The sequence shown here is derived from an EMBL/GenBank/DDBJ whole genome shotgun (WGS) entry which is preliminary data.</text>
</comment>
<evidence type="ECO:0000313" key="2">
    <source>
        <dbReference type="EMBL" id="KAF8663599.1"/>
    </source>
</evidence>
<keyword evidence="3" id="KW-1185">Reference proteome</keyword>
<evidence type="ECO:0000256" key="1">
    <source>
        <dbReference type="SAM" id="MobiDB-lite"/>
    </source>
</evidence>
<organism evidence="2 3">
    <name type="scientific">Digitaria exilis</name>
    <dbReference type="NCBI Taxonomy" id="1010633"/>
    <lineage>
        <taxon>Eukaryota</taxon>
        <taxon>Viridiplantae</taxon>
        <taxon>Streptophyta</taxon>
        <taxon>Embryophyta</taxon>
        <taxon>Tracheophyta</taxon>
        <taxon>Spermatophyta</taxon>
        <taxon>Magnoliopsida</taxon>
        <taxon>Liliopsida</taxon>
        <taxon>Poales</taxon>
        <taxon>Poaceae</taxon>
        <taxon>PACMAD clade</taxon>
        <taxon>Panicoideae</taxon>
        <taxon>Panicodae</taxon>
        <taxon>Paniceae</taxon>
        <taxon>Anthephorinae</taxon>
        <taxon>Digitaria</taxon>
    </lineage>
</organism>
<name>A0A835AE87_9POAL</name>